<keyword evidence="2" id="KW-1185">Reference proteome</keyword>
<organism evidence="1 2">
    <name type="scientific">Thanatephorus cucumeris (strain AG1-IB / isolate 7/3/14)</name>
    <name type="common">Lettuce bottom rot fungus</name>
    <name type="synonym">Rhizoctonia solani</name>
    <dbReference type="NCBI Taxonomy" id="1108050"/>
    <lineage>
        <taxon>Eukaryota</taxon>
        <taxon>Fungi</taxon>
        <taxon>Dikarya</taxon>
        <taxon>Basidiomycota</taxon>
        <taxon>Agaricomycotina</taxon>
        <taxon>Agaricomycetes</taxon>
        <taxon>Cantharellales</taxon>
        <taxon>Ceratobasidiaceae</taxon>
        <taxon>Rhizoctonia</taxon>
        <taxon>Rhizoctonia solani AG-1</taxon>
    </lineage>
</organism>
<accession>A0A0B7FVD5</accession>
<dbReference type="AlphaFoldDB" id="A0A0B7FVD5"/>
<sequence length="89" mass="10123">MLPPNRYTTQIPSTESPSTVHLLTSAKNIWVNLNSPRFGRLIGIIDANWQAGGWTHELRNMMGIRILYTPIIRGAHMLAQSKSRLRELL</sequence>
<name>A0A0B7FVD5_THACB</name>
<dbReference type="EMBL" id="LN679104">
    <property type="protein sequence ID" value="CEL60854.1"/>
    <property type="molecule type" value="Genomic_DNA"/>
</dbReference>
<evidence type="ECO:0000313" key="2">
    <source>
        <dbReference type="Proteomes" id="UP000059188"/>
    </source>
</evidence>
<proteinExistence type="predicted"/>
<dbReference type="Proteomes" id="UP000059188">
    <property type="component" value="Unassembled WGS sequence"/>
</dbReference>
<protein>
    <submittedName>
        <fullName evidence="1">Uncharacterized protein</fullName>
    </submittedName>
</protein>
<reference evidence="1 2" key="1">
    <citation type="submission" date="2014-11" db="EMBL/GenBank/DDBJ databases">
        <authorList>
            <person name="Wibberg Daniel"/>
        </authorList>
    </citation>
    <scope>NUCLEOTIDE SEQUENCE [LARGE SCALE GENOMIC DNA]</scope>
    <source>
        <strain evidence="1">Rhizoctonia solani AG1-IB 7/3/14</strain>
    </source>
</reference>
<gene>
    <name evidence="1" type="ORF">RSOLAG1IB_04093</name>
</gene>
<evidence type="ECO:0000313" key="1">
    <source>
        <dbReference type="EMBL" id="CEL60854.1"/>
    </source>
</evidence>